<accession>A0ABN6ITI0</accession>
<dbReference type="RefSeq" id="WP_224037098.1">
    <property type="nucleotide sequence ID" value="NZ_AP024849.1"/>
</dbReference>
<organism evidence="1 2">
    <name type="scientific">Clostridium gelidum</name>
    <dbReference type="NCBI Taxonomy" id="704125"/>
    <lineage>
        <taxon>Bacteria</taxon>
        <taxon>Bacillati</taxon>
        <taxon>Bacillota</taxon>
        <taxon>Clostridia</taxon>
        <taxon>Eubacteriales</taxon>
        <taxon>Clostridiaceae</taxon>
        <taxon>Clostridium</taxon>
    </lineage>
</organism>
<gene>
    <name evidence="1" type="ORF">psyc5s11_15710</name>
</gene>
<evidence type="ECO:0000313" key="2">
    <source>
        <dbReference type="Proteomes" id="UP000824633"/>
    </source>
</evidence>
<dbReference type="Proteomes" id="UP000824633">
    <property type="component" value="Chromosome"/>
</dbReference>
<evidence type="ECO:0000313" key="1">
    <source>
        <dbReference type="EMBL" id="BCZ45504.1"/>
    </source>
</evidence>
<name>A0ABN6ITI0_9CLOT</name>
<reference evidence="2" key="1">
    <citation type="submission" date="2021-07" db="EMBL/GenBank/DDBJ databases">
        <title>Complete genome sequencing of a Clostridium isolate.</title>
        <authorList>
            <person name="Ueki A."/>
            <person name="Tonouchi A."/>
        </authorList>
    </citation>
    <scope>NUCLEOTIDE SEQUENCE [LARGE SCALE GENOMIC DNA]</scope>
    <source>
        <strain evidence="2">C5S11</strain>
    </source>
</reference>
<sequence>MQGIEKGESEGEVATDTLAGFVAGIVGGPGYIPAASHYITEASKAIKDGLQSSDVASFVTNIHNYASKKVSEWFSDKSQENSDSVPAT</sequence>
<keyword evidence="2" id="KW-1185">Reference proteome</keyword>
<dbReference type="EMBL" id="AP024849">
    <property type="protein sequence ID" value="BCZ45504.1"/>
    <property type="molecule type" value="Genomic_DNA"/>
</dbReference>
<proteinExistence type="predicted"/>
<protein>
    <submittedName>
        <fullName evidence="1">Uncharacterized protein</fullName>
    </submittedName>
</protein>